<gene>
    <name evidence="1" type="ORF">GWK08_09805</name>
</gene>
<proteinExistence type="predicted"/>
<dbReference type="EMBL" id="JAABOO010000002">
    <property type="protein sequence ID" value="NER13733.1"/>
    <property type="molecule type" value="Genomic_DNA"/>
</dbReference>
<evidence type="ECO:0000313" key="2">
    <source>
        <dbReference type="Proteomes" id="UP000468581"/>
    </source>
</evidence>
<protein>
    <submittedName>
        <fullName evidence="1">Glyoxalase</fullName>
    </submittedName>
</protein>
<dbReference type="RefSeq" id="WP_163606840.1">
    <property type="nucleotide sequence ID" value="NZ_JAABOO010000002.1"/>
</dbReference>
<name>A0A6P0US82_9FLAO</name>
<dbReference type="AlphaFoldDB" id="A0A6P0US82"/>
<organism evidence="1 2">
    <name type="scientific">Leptobacterium flavescens</name>
    <dbReference type="NCBI Taxonomy" id="472055"/>
    <lineage>
        <taxon>Bacteria</taxon>
        <taxon>Pseudomonadati</taxon>
        <taxon>Bacteroidota</taxon>
        <taxon>Flavobacteriia</taxon>
        <taxon>Flavobacteriales</taxon>
        <taxon>Flavobacteriaceae</taxon>
        <taxon>Leptobacterium</taxon>
    </lineage>
</organism>
<dbReference type="Proteomes" id="UP000468581">
    <property type="component" value="Unassembled WGS sequence"/>
</dbReference>
<reference evidence="1 2" key="1">
    <citation type="submission" date="2020-01" db="EMBL/GenBank/DDBJ databases">
        <title>Leptobacterium flavescens.</title>
        <authorList>
            <person name="Wang G."/>
        </authorList>
    </citation>
    <scope>NUCLEOTIDE SEQUENCE [LARGE SCALE GENOMIC DNA]</scope>
    <source>
        <strain evidence="1 2">KCTC 22160</strain>
    </source>
</reference>
<evidence type="ECO:0000313" key="1">
    <source>
        <dbReference type="EMBL" id="NER13733.1"/>
    </source>
</evidence>
<comment type="caution">
    <text evidence="1">The sequence shown here is derived from an EMBL/GenBank/DDBJ whole genome shotgun (WGS) entry which is preliminary data.</text>
</comment>
<accession>A0A6P0US82</accession>
<sequence length="135" mass="15982">MDTRTEDLLRIRPEIPTALIYENMSSDERFQNATLRPVIKLQNELLVEAFRNYINKHKGNFYGFVLEKKLMYVENAIQKDIKFRNSLKGMIIGQFSVEEYLLYIENSSALNKRMMNIVIERLKDQVQLFEKSQVA</sequence>
<keyword evidence="2" id="KW-1185">Reference proteome</keyword>